<evidence type="ECO:0000256" key="6">
    <source>
        <dbReference type="ARBA" id="ARBA00023136"/>
    </source>
</evidence>
<feature type="domain" description="Major facilitator superfamily (MFS) profile" evidence="9">
    <location>
        <begin position="1"/>
        <end position="409"/>
    </location>
</feature>
<feature type="transmembrane region" description="Helical" evidence="8">
    <location>
        <begin position="323"/>
        <end position="340"/>
    </location>
</feature>
<feature type="transmembrane region" description="Helical" evidence="8">
    <location>
        <begin position="300"/>
        <end position="317"/>
    </location>
</feature>
<feature type="transmembrane region" description="Helical" evidence="8">
    <location>
        <begin position="236"/>
        <end position="258"/>
    </location>
</feature>
<accession>D5UGH0</accession>
<feature type="transmembrane region" description="Helical" evidence="8">
    <location>
        <begin position="99"/>
        <end position="126"/>
    </location>
</feature>
<dbReference type="HOGENOM" id="CLU_034180_13_0_11"/>
<dbReference type="KEGG" id="cfl:Cfla_0234"/>
<evidence type="ECO:0000256" key="2">
    <source>
        <dbReference type="ARBA" id="ARBA00022448"/>
    </source>
</evidence>
<evidence type="ECO:0000313" key="10">
    <source>
        <dbReference type="EMBL" id="ADG73153.1"/>
    </source>
</evidence>
<keyword evidence="4 8" id="KW-0812">Transmembrane</keyword>
<comment type="subcellular location">
    <subcellularLocation>
        <location evidence="1">Cell membrane</location>
        <topology evidence="1">Multi-pass membrane protein</topology>
    </subcellularLocation>
</comment>
<dbReference type="GO" id="GO:0005886">
    <property type="term" value="C:plasma membrane"/>
    <property type="evidence" value="ECO:0007669"/>
    <property type="project" value="UniProtKB-SubCell"/>
</dbReference>
<evidence type="ECO:0000256" key="3">
    <source>
        <dbReference type="ARBA" id="ARBA00022475"/>
    </source>
</evidence>
<organism evidence="10 11">
    <name type="scientific">Cellulomonas flavigena (strain ATCC 482 / DSM 20109 / BCRC 11376 / JCM 18109 / NBRC 3775 / NCIMB 8073 / NRS 134)</name>
    <dbReference type="NCBI Taxonomy" id="446466"/>
    <lineage>
        <taxon>Bacteria</taxon>
        <taxon>Bacillati</taxon>
        <taxon>Actinomycetota</taxon>
        <taxon>Actinomycetes</taxon>
        <taxon>Micrococcales</taxon>
        <taxon>Cellulomonadaceae</taxon>
        <taxon>Cellulomonas</taxon>
    </lineage>
</organism>
<dbReference type="AlphaFoldDB" id="D5UGH0"/>
<evidence type="ECO:0000256" key="7">
    <source>
        <dbReference type="SAM" id="MobiDB-lite"/>
    </source>
</evidence>
<dbReference type="PANTHER" id="PTHR23513">
    <property type="entry name" value="INTEGRAL MEMBRANE EFFLUX PROTEIN-RELATED"/>
    <property type="match status" value="1"/>
</dbReference>
<keyword evidence="6 8" id="KW-0472">Membrane</keyword>
<dbReference type="InterPro" id="IPR036259">
    <property type="entry name" value="MFS_trans_sf"/>
</dbReference>
<dbReference type="Pfam" id="PF05977">
    <property type="entry name" value="MFS_3"/>
    <property type="match status" value="1"/>
</dbReference>
<reference evidence="10 11" key="1">
    <citation type="journal article" date="2010" name="Stand. Genomic Sci.">
        <title>Complete genome sequence of Cellulomonas flavigena type strain (134).</title>
        <authorList>
            <person name="Abt B."/>
            <person name="Foster B."/>
            <person name="Lapidus A."/>
            <person name="Clum A."/>
            <person name="Sun H."/>
            <person name="Pukall R."/>
            <person name="Lucas S."/>
            <person name="Glavina Del Rio T."/>
            <person name="Nolan M."/>
            <person name="Tice H."/>
            <person name="Cheng J.F."/>
            <person name="Pitluck S."/>
            <person name="Liolios K."/>
            <person name="Ivanova N."/>
            <person name="Mavromatis K."/>
            <person name="Ovchinnikova G."/>
            <person name="Pati A."/>
            <person name="Goodwin L."/>
            <person name="Chen A."/>
            <person name="Palaniappan K."/>
            <person name="Land M."/>
            <person name="Hauser L."/>
            <person name="Chang Y.J."/>
            <person name="Jeffries C.D."/>
            <person name="Rohde M."/>
            <person name="Goker M."/>
            <person name="Woyke T."/>
            <person name="Bristow J."/>
            <person name="Eisen J.A."/>
            <person name="Markowitz V."/>
            <person name="Hugenholtz P."/>
            <person name="Kyrpides N.C."/>
            <person name="Klenk H.P."/>
        </authorList>
    </citation>
    <scope>NUCLEOTIDE SEQUENCE [LARGE SCALE GENOMIC DNA]</scope>
    <source>
        <strain evidence="11">ATCC 482 / DSM 20109 / BCRC 11376 / JCM 18109 / NBRC 3775 / NCIMB 8073 / NRS 134</strain>
    </source>
</reference>
<dbReference type="PROSITE" id="PS50850">
    <property type="entry name" value="MFS"/>
    <property type="match status" value="1"/>
</dbReference>
<feature type="transmembrane region" description="Helical" evidence="8">
    <location>
        <begin position="185"/>
        <end position="204"/>
    </location>
</feature>
<keyword evidence="11" id="KW-1185">Reference proteome</keyword>
<dbReference type="eggNOG" id="COG2814">
    <property type="taxonomic scope" value="Bacteria"/>
</dbReference>
<dbReference type="GO" id="GO:0022857">
    <property type="term" value="F:transmembrane transporter activity"/>
    <property type="evidence" value="ECO:0007669"/>
    <property type="project" value="InterPro"/>
</dbReference>
<sequence length="442" mass="46779">MRAYADPVSTSLLERALPERLGRPFRWLLGSAWSSNLGDGLVLAAGPLLVASRTDEAFLVALAALLGWLPPLLFGLVAGVVTDRVDRRRLVMAMDAVRVVVLAVLAACVAVEAAPIWLVLVALFLLGTAETFADNVGGTLIPMIVRRDDLAVANSRAMAGYVGMNQLAGPPLGGALFLLGQWTPFAGAAVLMAAGVVLISRITLPPHGREQHERGSVRADIAEGVRWTWHHPAVRTLVLTILIFNVTFGAAWSVLVLYAQQRLGLGEVGFGMVATTQAVGGIIGVAAFGWLTARLTLSNLLRIGLVVETLTHLGLALATSPWVAMPVFFVFGAHAFVWGTTSVTIRQRAVPSELQGRVNSVNLIGTFGGLVVGAGIGGWLAQHWGVTAPFWFAFVGSAVFVVLIWHELRHVAHTDAQPAPDAADVGRDDVPVPDPSAADARP</sequence>
<feature type="transmembrane region" description="Helical" evidence="8">
    <location>
        <begin position="57"/>
        <end position="78"/>
    </location>
</feature>
<dbReference type="InterPro" id="IPR020846">
    <property type="entry name" value="MFS_dom"/>
</dbReference>
<evidence type="ECO:0000256" key="1">
    <source>
        <dbReference type="ARBA" id="ARBA00004651"/>
    </source>
</evidence>
<dbReference type="CDD" id="cd06173">
    <property type="entry name" value="MFS_MefA_like"/>
    <property type="match status" value="1"/>
</dbReference>
<gene>
    <name evidence="10" type="ordered locus">Cfla_0234</name>
</gene>
<feature type="transmembrane region" description="Helical" evidence="8">
    <location>
        <begin position="388"/>
        <end position="405"/>
    </location>
</feature>
<proteinExistence type="predicted"/>
<dbReference type="SUPFAM" id="SSF103473">
    <property type="entry name" value="MFS general substrate transporter"/>
    <property type="match status" value="1"/>
</dbReference>
<evidence type="ECO:0000256" key="4">
    <source>
        <dbReference type="ARBA" id="ARBA00022692"/>
    </source>
</evidence>
<dbReference type="PANTHER" id="PTHR23513:SF6">
    <property type="entry name" value="MAJOR FACILITATOR SUPERFAMILY ASSOCIATED DOMAIN-CONTAINING PROTEIN"/>
    <property type="match status" value="1"/>
</dbReference>
<keyword evidence="3" id="KW-1003">Cell membrane</keyword>
<dbReference type="Proteomes" id="UP000000849">
    <property type="component" value="Chromosome"/>
</dbReference>
<dbReference type="Gene3D" id="1.20.1250.20">
    <property type="entry name" value="MFS general substrate transporter like domains"/>
    <property type="match status" value="1"/>
</dbReference>
<dbReference type="InterPro" id="IPR010290">
    <property type="entry name" value="TM_effector"/>
</dbReference>
<evidence type="ECO:0000256" key="8">
    <source>
        <dbReference type="SAM" id="Phobius"/>
    </source>
</evidence>
<feature type="transmembrane region" description="Helical" evidence="8">
    <location>
        <begin position="361"/>
        <end position="382"/>
    </location>
</feature>
<name>D5UGH0_CELFN</name>
<dbReference type="STRING" id="446466.Cfla_0234"/>
<keyword evidence="5 8" id="KW-1133">Transmembrane helix</keyword>
<evidence type="ECO:0000313" key="11">
    <source>
        <dbReference type="Proteomes" id="UP000000849"/>
    </source>
</evidence>
<dbReference type="EMBL" id="CP001964">
    <property type="protein sequence ID" value="ADG73153.1"/>
    <property type="molecule type" value="Genomic_DNA"/>
</dbReference>
<feature type="transmembrane region" description="Helical" evidence="8">
    <location>
        <begin position="270"/>
        <end position="293"/>
    </location>
</feature>
<protein>
    <submittedName>
        <fullName evidence="10">Major facilitator superfamily MFS_1</fullName>
    </submittedName>
</protein>
<evidence type="ECO:0000256" key="5">
    <source>
        <dbReference type="ARBA" id="ARBA00022989"/>
    </source>
</evidence>
<feature type="region of interest" description="Disordered" evidence="7">
    <location>
        <begin position="418"/>
        <end position="442"/>
    </location>
</feature>
<keyword evidence="2" id="KW-0813">Transport</keyword>
<evidence type="ECO:0000259" key="9">
    <source>
        <dbReference type="PROSITE" id="PS50850"/>
    </source>
</evidence>